<comment type="caution">
    <text evidence="1">The sequence shown here is derived from an EMBL/GenBank/DDBJ whole genome shotgun (WGS) entry which is preliminary data.</text>
</comment>
<dbReference type="SUPFAM" id="SSF53756">
    <property type="entry name" value="UDP-Glycosyltransferase/glycogen phosphorylase"/>
    <property type="match status" value="1"/>
</dbReference>
<dbReference type="EMBL" id="QGNW01000049">
    <property type="protein sequence ID" value="RVX06880.1"/>
    <property type="molecule type" value="Genomic_DNA"/>
</dbReference>
<evidence type="ECO:0000313" key="1">
    <source>
        <dbReference type="EMBL" id="RVX06880.1"/>
    </source>
</evidence>
<sequence>MFDISLRNHEAVKVADWLLCNSVYDFEPAALDSAQGIIPIGPLLESNRLGNSAGHLSPEDLTCIKWQDEQPPCPVIYVAFGSITTFNQVQFQELSPGLELSNRPFLWVVRLNSTDGINDA</sequence>
<keyword evidence="1" id="KW-0808">Transferase</keyword>
<dbReference type="AlphaFoldDB" id="A0A438JD59"/>
<organism evidence="1 2">
    <name type="scientific">Vitis vinifera</name>
    <name type="common">Grape</name>
    <dbReference type="NCBI Taxonomy" id="29760"/>
    <lineage>
        <taxon>Eukaryota</taxon>
        <taxon>Viridiplantae</taxon>
        <taxon>Streptophyta</taxon>
        <taxon>Embryophyta</taxon>
        <taxon>Tracheophyta</taxon>
        <taxon>Spermatophyta</taxon>
        <taxon>Magnoliopsida</taxon>
        <taxon>eudicotyledons</taxon>
        <taxon>Gunneridae</taxon>
        <taxon>Pentapetalae</taxon>
        <taxon>rosids</taxon>
        <taxon>Vitales</taxon>
        <taxon>Vitaceae</taxon>
        <taxon>Viteae</taxon>
        <taxon>Vitis</taxon>
    </lineage>
</organism>
<accession>A0A438JD59</accession>
<evidence type="ECO:0000313" key="2">
    <source>
        <dbReference type="Proteomes" id="UP000288805"/>
    </source>
</evidence>
<protein>
    <submittedName>
        <fullName evidence="1">UDP-glycosyltransferase 83A1</fullName>
    </submittedName>
</protein>
<gene>
    <name evidence="1" type="primary">UGT83A1_28</name>
    <name evidence="1" type="ORF">CK203_014916</name>
</gene>
<dbReference type="Proteomes" id="UP000288805">
    <property type="component" value="Unassembled WGS sequence"/>
</dbReference>
<dbReference type="Gene3D" id="3.40.50.2000">
    <property type="entry name" value="Glycogen Phosphorylase B"/>
    <property type="match status" value="2"/>
</dbReference>
<name>A0A438JD59_VITVI</name>
<dbReference type="PANTHER" id="PTHR48045:SF21">
    <property type="entry name" value="UDP-GLYCOSYLTRANSFERASE 83A1"/>
    <property type="match status" value="1"/>
</dbReference>
<proteinExistence type="predicted"/>
<dbReference type="PANTHER" id="PTHR48045">
    <property type="entry name" value="UDP-GLYCOSYLTRANSFERASE 72B1"/>
    <property type="match status" value="1"/>
</dbReference>
<reference evidence="1 2" key="1">
    <citation type="journal article" date="2018" name="PLoS Genet.">
        <title>Population sequencing reveals clonal diversity and ancestral inbreeding in the grapevine cultivar Chardonnay.</title>
        <authorList>
            <person name="Roach M.J."/>
            <person name="Johnson D.L."/>
            <person name="Bohlmann J."/>
            <person name="van Vuuren H.J."/>
            <person name="Jones S.J."/>
            <person name="Pretorius I.S."/>
            <person name="Schmidt S.A."/>
            <person name="Borneman A.R."/>
        </authorList>
    </citation>
    <scope>NUCLEOTIDE SEQUENCE [LARGE SCALE GENOMIC DNA]</scope>
    <source>
        <strain evidence="2">cv. Chardonnay</strain>
        <tissue evidence="1">Leaf</tissue>
    </source>
</reference>
<dbReference type="GO" id="GO:0016740">
    <property type="term" value="F:transferase activity"/>
    <property type="evidence" value="ECO:0007669"/>
    <property type="project" value="UniProtKB-KW"/>
</dbReference>